<dbReference type="FunFam" id="3.20.20.70:FF:000019">
    <property type="entry name" value="Delta-aminolevulinic acid dehydratase"/>
    <property type="match status" value="1"/>
</dbReference>
<feature type="binding site" evidence="10">
    <location>
        <position position="221"/>
    </location>
    <ligand>
        <name>5-aminolevulinate</name>
        <dbReference type="ChEBI" id="CHEBI:356416"/>
        <label>1</label>
    </ligand>
</feature>
<comment type="pathway">
    <text evidence="1">Porphyrin-containing compound metabolism; protoporphyrin-IX biosynthesis; coproporphyrinogen-III from 5-aminolevulinate: step 1/4.</text>
</comment>
<dbReference type="GO" id="GO:0004655">
    <property type="term" value="F:porphobilinogen synthase activity"/>
    <property type="evidence" value="ECO:0007669"/>
    <property type="project" value="UniProtKB-EC"/>
</dbReference>
<evidence type="ECO:0000256" key="13">
    <source>
        <dbReference type="RuleBase" id="RU000515"/>
    </source>
</evidence>
<dbReference type="KEGG" id="hbs:IPV69_10470"/>
<evidence type="ECO:0000256" key="7">
    <source>
        <dbReference type="ARBA" id="ARBA00023244"/>
    </source>
</evidence>
<feature type="active site" description="Schiff-base intermediate with substrate" evidence="9">
    <location>
        <position position="265"/>
    </location>
</feature>
<evidence type="ECO:0000313" key="16">
    <source>
        <dbReference type="Proteomes" id="UP000593765"/>
    </source>
</evidence>
<organism evidence="15 16">
    <name type="scientific">Humisphaera borealis</name>
    <dbReference type="NCBI Taxonomy" id="2807512"/>
    <lineage>
        <taxon>Bacteria</taxon>
        <taxon>Pseudomonadati</taxon>
        <taxon>Planctomycetota</taxon>
        <taxon>Phycisphaerae</taxon>
        <taxon>Tepidisphaerales</taxon>
        <taxon>Tepidisphaeraceae</taxon>
        <taxon>Humisphaera</taxon>
    </lineage>
</organism>
<keyword evidence="5" id="KW-0350">Heme biosynthesis</keyword>
<reference evidence="15 16" key="1">
    <citation type="submission" date="2020-10" db="EMBL/GenBank/DDBJ databases">
        <title>Wide distribution of Phycisphaera-like planctomycetes from WD2101 soil group in peatlands and genome analysis of the first cultivated representative.</title>
        <authorList>
            <person name="Dedysh S.N."/>
            <person name="Beletsky A.V."/>
            <person name="Ivanova A."/>
            <person name="Kulichevskaya I.S."/>
            <person name="Suzina N.E."/>
            <person name="Philippov D.A."/>
            <person name="Rakitin A.L."/>
            <person name="Mardanov A.V."/>
            <person name="Ravin N.V."/>
        </authorList>
    </citation>
    <scope>NUCLEOTIDE SEQUENCE [LARGE SCALE GENOMIC DNA]</scope>
    <source>
        <strain evidence="15 16">M1803</strain>
    </source>
</reference>
<dbReference type="SUPFAM" id="SSF51569">
    <property type="entry name" value="Aldolase"/>
    <property type="match status" value="1"/>
</dbReference>
<feature type="binding site" evidence="11">
    <location>
        <position position="138"/>
    </location>
    <ligand>
        <name>Zn(2+)</name>
        <dbReference type="ChEBI" id="CHEBI:29105"/>
        <note>catalytic</note>
    </ligand>
</feature>
<dbReference type="EMBL" id="CP063458">
    <property type="protein sequence ID" value="QOV91748.1"/>
    <property type="molecule type" value="Genomic_DNA"/>
</dbReference>
<gene>
    <name evidence="15" type="primary">hemB</name>
    <name evidence="15" type="ORF">IPV69_10470</name>
</gene>
<dbReference type="InterPro" id="IPR001731">
    <property type="entry name" value="ALAD"/>
</dbReference>
<keyword evidence="11" id="KW-0862">Zinc</keyword>
<feature type="binding site" evidence="10">
    <location>
        <position position="330"/>
    </location>
    <ligand>
        <name>5-aminolevulinate</name>
        <dbReference type="ChEBI" id="CHEBI:356416"/>
        <label>2</label>
    </ligand>
</feature>
<dbReference type="AlphaFoldDB" id="A0A7M2X1Y2"/>
<feature type="binding site" evidence="11">
    <location>
        <position position="128"/>
    </location>
    <ligand>
        <name>Zn(2+)</name>
        <dbReference type="ChEBI" id="CHEBI:29105"/>
        <note>catalytic</note>
    </ligand>
</feature>
<evidence type="ECO:0000256" key="12">
    <source>
        <dbReference type="PIRSR" id="PIRSR001415-5"/>
    </source>
</evidence>
<dbReference type="Gene3D" id="3.20.20.70">
    <property type="entry name" value="Aldolase class I"/>
    <property type="match status" value="1"/>
</dbReference>
<feature type="binding site" evidence="10">
    <location>
        <position position="233"/>
    </location>
    <ligand>
        <name>5-aminolevulinate</name>
        <dbReference type="ChEBI" id="CHEBI:356416"/>
        <label>1</label>
    </ligand>
</feature>
<dbReference type="Proteomes" id="UP000593765">
    <property type="component" value="Chromosome"/>
</dbReference>
<keyword evidence="16" id="KW-1185">Reference proteome</keyword>
<evidence type="ECO:0000256" key="2">
    <source>
        <dbReference type="ARBA" id="ARBA00008055"/>
    </source>
</evidence>
<comment type="similarity">
    <text evidence="2 14">Belongs to the ALAD family.</text>
</comment>
<dbReference type="GO" id="GO:0005829">
    <property type="term" value="C:cytosol"/>
    <property type="evidence" value="ECO:0007669"/>
    <property type="project" value="TreeGrafter"/>
</dbReference>
<evidence type="ECO:0000256" key="5">
    <source>
        <dbReference type="ARBA" id="ARBA00023133"/>
    </source>
</evidence>
<evidence type="ECO:0000256" key="6">
    <source>
        <dbReference type="ARBA" id="ARBA00023239"/>
    </source>
</evidence>
<accession>A0A7M2X1Y2</accession>
<evidence type="ECO:0000256" key="3">
    <source>
        <dbReference type="ARBA" id="ARBA00012053"/>
    </source>
</evidence>
<dbReference type="Pfam" id="PF00490">
    <property type="entry name" value="ALAD"/>
    <property type="match status" value="1"/>
</dbReference>
<evidence type="ECO:0000256" key="10">
    <source>
        <dbReference type="PIRSR" id="PIRSR001415-2"/>
    </source>
</evidence>
<dbReference type="SMART" id="SM01004">
    <property type="entry name" value="ALAD"/>
    <property type="match status" value="1"/>
</dbReference>
<dbReference type="NCBIfam" id="NF006762">
    <property type="entry name" value="PRK09283.1"/>
    <property type="match status" value="1"/>
</dbReference>
<dbReference type="PANTHER" id="PTHR11458:SF0">
    <property type="entry name" value="DELTA-AMINOLEVULINIC ACID DEHYDRATASE"/>
    <property type="match status" value="1"/>
</dbReference>
<keyword evidence="7 13" id="KW-0627">Porphyrin biosynthesis</keyword>
<evidence type="ECO:0000256" key="1">
    <source>
        <dbReference type="ARBA" id="ARBA00004694"/>
    </source>
</evidence>
<evidence type="ECO:0000256" key="8">
    <source>
        <dbReference type="ARBA" id="ARBA00047651"/>
    </source>
</evidence>
<keyword evidence="6 13" id="KW-0456">Lyase</keyword>
<evidence type="ECO:0000256" key="9">
    <source>
        <dbReference type="PIRSR" id="PIRSR001415-1"/>
    </source>
</evidence>
<protein>
    <recommendedName>
        <fullName evidence="4 13">Delta-aminolevulinic acid dehydratase</fullName>
        <ecNumber evidence="3 13">4.2.1.24</ecNumber>
    </recommendedName>
</protein>
<feature type="binding site" evidence="12">
    <location>
        <position position="250"/>
    </location>
    <ligand>
        <name>Mg(2+)</name>
        <dbReference type="ChEBI" id="CHEBI:18420"/>
    </ligand>
</feature>
<dbReference type="PIRSF" id="PIRSF001415">
    <property type="entry name" value="Porphbilin_synth"/>
    <property type="match status" value="1"/>
</dbReference>
<dbReference type="PRINTS" id="PR00144">
    <property type="entry name" value="DALDHYDRTASE"/>
</dbReference>
<feature type="active site" description="Schiff-base intermediate with substrate" evidence="9">
    <location>
        <position position="211"/>
    </location>
</feature>
<dbReference type="PROSITE" id="PS00169">
    <property type="entry name" value="D_ALA_DEHYDRATASE"/>
    <property type="match status" value="1"/>
</dbReference>
<feature type="binding site" evidence="11">
    <location>
        <position position="130"/>
    </location>
    <ligand>
        <name>Zn(2+)</name>
        <dbReference type="ChEBI" id="CHEBI:29105"/>
        <note>catalytic</note>
    </ligand>
</feature>
<dbReference type="RefSeq" id="WP_206295060.1">
    <property type="nucleotide sequence ID" value="NZ_CP063458.1"/>
</dbReference>
<keyword evidence="11" id="KW-0479">Metal-binding</keyword>
<comment type="subunit">
    <text evidence="13">Homooctamer.</text>
</comment>
<comment type="catalytic activity">
    <reaction evidence="8 13">
        <text>2 5-aminolevulinate = porphobilinogen + 2 H2O + H(+)</text>
        <dbReference type="Rhea" id="RHEA:24064"/>
        <dbReference type="ChEBI" id="CHEBI:15377"/>
        <dbReference type="ChEBI" id="CHEBI:15378"/>
        <dbReference type="ChEBI" id="CHEBI:58126"/>
        <dbReference type="ChEBI" id="CHEBI:356416"/>
        <dbReference type="EC" id="4.2.1.24"/>
    </reaction>
</comment>
<evidence type="ECO:0000256" key="14">
    <source>
        <dbReference type="RuleBase" id="RU004161"/>
    </source>
</evidence>
<evidence type="ECO:0000256" key="11">
    <source>
        <dbReference type="PIRSR" id="PIRSR001415-3"/>
    </source>
</evidence>
<dbReference type="PANTHER" id="PTHR11458">
    <property type="entry name" value="DELTA-AMINOLEVULINIC ACID DEHYDRATASE"/>
    <property type="match status" value="1"/>
</dbReference>
<dbReference type="InterPro" id="IPR013785">
    <property type="entry name" value="Aldolase_TIM"/>
</dbReference>
<proteinExistence type="inferred from homology"/>
<sequence length="341" mass="36875">MADSDRAAQDLPIRPRRLRAPALRPLLQRVSLRRRDVIVPVFVREGSGIRQEVSSMPGVFQMSVDVALPWLAQRAEEGYGAYLIFGVVDRAKKDELGSAALDPDNVVCRLLKEAARQKLPMAGITDLCFCEYTSHGHCGPLTCGDHPPDALTTVDNDPTVARLVQQAINHARAGAAVVAPSGMMDGTIGALRKGLDAAGFADVSLLAYAVKYASAFYGPFRDAADSAPSFGDRRSYQMDPARGVDEAVTEATLDVEQGADMVMVKPAGAYLDIIRAVREQVRVPVVAYQVSGEYAMLEAASRNGWLDRDRAVVESLVAIKRAGADLVITYYAELLAKLIEK</sequence>
<dbReference type="InterPro" id="IPR030656">
    <property type="entry name" value="ALAD_AS"/>
</dbReference>
<keyword evidence="12" id="KW-0460">Magnesium</keyword>
<name>A0A7M2X1Y2_9BACT</name>
<dbReference type="UniPathway" id="UPA00251">
    <property type="reaction ID" value="UER00318"/>
</dbReference>
<dbReference type="GO" id="GO:0006782">
    <property type="term" value="P:protoporphyrinogen IX biosynthetic process"/>
    <property type="evidence" value="ECO:0007669"/>
    <property type="project" value="UniProtKB-UniPathway"/>
</dbReference>
<dbReference type="EC" id="4.2.1.24" evidence="3 13"/>
<feature type="binding site" evidence="10">
    <location>
        <position position="291"/>
    </location>
    <ligand>
        <name>5-aminolevulinate</name>
        <dbReference type="ChEBI" id="CHEBI:356416"/>
        <label>2</label>
    </ligand>
</feature>
<evidence type="ECO:0000256" key="4">
    <source>
        <dbReference type="ARBA" id="ARBA00020771"/>
    </source>
</evidence>
<dbReference type="GO" id="GO:0008270">
    <property type="term" value="F:zinc ion binding"/>
    <property type="evidence" value="ECO:0007669"/>
    <property type="project" value="TreeGrafter"/>
</dbReference>
<evidence type="ECO:0000313" key="15">
    <source>
        <dbReference type="EMBL" id="QOV91748.1"/>
    </source>
</evidence>